<accession>A0A1D7ZZ13</accession>
<dbReference type="SUPFAM" id="SSF52218">
    <property type="entry name" value="Flavoproteins"/>
    <property type="match status" value="1"/>
</dbReference>
<dbReference type="Proteomes" id="UP000094714">
    <property type="component" value="Chromosome"/>
</dbReference>
<evidence type="ECO:0000313" key="3">
    <source>
        <dbReference type="Proteomes" id="UP000094714"/>
    </source>
</evidence>
<dbReference type="GO" id="GO:0016651">
    <property type="term" value="F:oxidoreductase activity, acting on NAD(P)H"/>
    <property type="evidence" value="ECO:0007669"/>
    <property type="project" value="UniProtKB-ARBA"/>
</dbReference>
<reference evidence="2 3" key="1">
    <citation type="submission" date="2016-09" db="EMBL/GenBank/DDBJ databases">
        <title>Genome Sequence of the Lactobacillus fermentum strain NCC2970 (CNCM I-5068).</title>
        <authorList>
            <person name="Barretto C."/>
            <person name="Ngom-Bru C."/>
            <person name="Genevaz A."/>
            <person name="Fournier C."/>
            <person name="Moine D."/>
            <person name="Kassam M."/>
            <person name="Iltis A."/>
            <person name="Sagory-Zalkind P."/>
            <person name="Faucherand G."/>
            <person name="Descombes P."/>
            <person name="Duboux S."/>
        </authorList>
    </citation>
    <scope>NUCLEOTIDE SEQUENCE [LARGE SCALE GENOMIC DNA]</scope>
    <source>
        <strain evidence="2 3">NCC2970</strain>
    </source>
</reference>
<protein>
    <recommendedName>
        <fullName evidence="1">Flavodoxin-like domain-containing protein</fullName>
    </recommendedName>
</protein>
<evidence type="ECO:0000313" key="2">
    <source>
        <dbReference type="EMBL" id="AOR75080.1"/>
    </source>
</evidence>
<dbReference type="GO" id="GO:0009055">
    <property type="term" value="F:electron transfer activity"/>
    <property type="evidence" value="ECO:0007669"/>
    <property type="project" value="InterPro"/>
</dbReference>
<gene>
    <name evidence="2" type="ORF">LACFE_CDS1636</name>
</gene>
<dbReference type="PANTHER" id="PTHR39201:SF1">
    <property type="entry name" value="FLAVODOXIN-LIKE DOMAIN-CONTAINING PROTEIN"/>
    <property type="match status" value="1"/>
</dbReference>
<evidence type="ECO:0000259" key="1">
    <source>
        <dbReference type="PROSITE" id="PS50902"/>
    </source>
</evidence>
<dbReference type="PROSITE" id="PS00201">
    <property type="entry name" value="FLAVODOXIN"/>
    <property type="match status" value="1"/>
</dbReference>
<sequence length="163" mass="18143">MLMATTLVLYFSASGTTKRMAQTIANLTGADLHEIKAQDPYTQADLDWHDPQSRTSIEQHEHQGHVACVNDFPALDQYDTIIIGHPIWWGIPPRLIANAIDQLPLDGKTLATFATSGGSGYQRSQSYIQRVVDQTHHQVTIIPGTVLSNQRQAKQWLTKANLI</sequence>
<proteinExistence type="predicted"/>
<dbReference type="Pfam" id="PF12682">
    <property type="entry name" value="Flavodoxin_4"/>
    <property type="match status" value="1"/>
</dbReference>
<dbReference type="AlphaFoldDB" id="A0A1D7ZZ13"/>
<dbReference type="EMBL" id="CP017151">
    <property type="protein sequence ID" value="AOR75080.1"/>
    <property type="molecule type" value="Genomic_DNA"/>
</dbReference>
<feature type="domain" description="Flavodoxin-like" evidence="1">
    <location>
        <begin position="6"/>
        <end position="163"/>
    </location>
</feature>
<dbReference type="Gene3D" id="3.40.50.360">
    <property type="match status" value="1"/>
</dbReference>
<name>A0A1D7ZZ13_LIMFE</name>
<dbReference type="InterPro" id="IPR008254">
    <property type="entry name" value="Flavodoxin/NO_synth"/>
</dbReference>
<dbReference type="GO" id="GO:0010181">
    <property type="term" value="F:FMN binding"/>
    <property type="evidence" value="ECO:0007669"/>
    <property type="project" value="InterPro"/>
</dbReference>
<dbReference type="InterPro" id="IPR029039">
    <property type="entry name" value="Flavoprotein-like_sf"/>
</dbReference>
<dbReference type="PATRIC" id="fig|1613.112.peg.1715"/>
<dbReference type="InterPro" id="IPR001226">
    <property type="entry name" value="Flavodoxin_CS"/>
</dbReference>
<dbReference type="PROSITE" id="PS50902">
    <property type="entry name" value="FLAVODOXIN_LIKE"/>
    <property type="match status" value="1"/>
</dbReference>
<organism evidence="2 3">
    <name type="scientific">Limosilactobacillus fermentum</name>
    <name type="common">Lactobacillus fermentum</name>
    <dbReference type="NCBI Taxonomy" id="1613"/>
    <lineage>
        <taxon>Bacteria</taxon>
        <taxon>Bacillati</taxon>
        <taxon>Bacillota</taxon>
        <taxon>Bacilli</taxon>
        <taxon>Lactobacillales</taxon>
        <taxon>Lactobacillaceae</taxon>
        <taxon>Limosilactobacillus</taxon>
    </lineage>
</organism>
<dbReference type="PANTHER" id="PTHR39201">
    <property type="entry name" value="EXPORTED PROTEIN-RELATED"/>
    <property type="match status" value="1"/>
</dbReference>